<feature type="transmembrane region" description="Helical" evidence="1">
    <location>
        <begin position="43"/>
        <end position="63"/>
    </location>
</feature>
<sequence>MDLTGLLVILGAMLTGIAMLAVLGLCGLSALALRLRDRPRPLALYQAMAGSFAAALPPGLVVAVTFLTDGDGTVQPILGHIEAVWPLSLVLWLGFLVLVWWAGARLLRRALVPAA</sequence>
<protein>
    <submittedName>
        <fullName evidence="2">Uncharacterized protein</fullName>
    </submittedName>
</protein>
<comment type="caution">
    <text evidence="2">The sequence shown here is derived from an EMBL/GenBank/DDBJ whole genome shotgun (WGS) entry which is preliminary data.</text>
</comment>
<evidence type="ECO:0000256" key="1">
    <source>
        <dbReference type="SAM" id="Phobius"/>
    </source>
</evidence>
<keyword evidence="1" id="KW-1133">Transmembrane helix</keyword>
<gene>
    <name evidence="2" type="ORF">BKE38_23725</name>
</gene>
<accession>A0A1V2GVZ6</accession>
<feature type="transmembrane region" description="Helical" evidence="1">
    <location>
        <begin position="83"/>
        <end position="102"/>
    </location>
</feature>
<reference evidence="2 3" key="1">
    <citation type="submission" date="2016-10" db="EMBL/GenBank/DDBJ databases">
        <title>Draft Genome sequence of Roseomonas sp. strain M3.</title>
        <authorList>
            <person name="Subhash Y."/>
            <person name="Lee S."/>
        </authorList>
    </citation>
    <scope>NUCLEOTIDE SEQUENCE [LARGE SCALE GENOMIC DNA]</scope>
    <source>
        <strain evidence="2 3">M3</strain>
    </source>
</reference>
<evidence type="ECO:0000313" key="3">
    <source>
        <dbReference type="Proteomes" id="UP000188879"/>
    </source>
</evidence>
<dbReference type="AlphaFoldDB" id="A0A1V2GVZ6"/>
<keyword evidence="1" id="KW-0472">Membrane</keyword>
<evidence type="ECO:0000313" key="2">
    <source>
        <dbReference type="EMBL" id="ONG47363.1"/>
    </source>
</evidence>
<dbReference type="EMBL" id="MLCO01000281">
    <property type="protein sequence ID" value="ONG47363.1"/>
    <property type="molecule type" value="Genomic_DNA"/>
</dbReference>
<feature type="transmembrane region" description="Helical" evidence="1">
    <location>
        <begin position="6"/>
        <end position="31"/>
    </location>
</feature>
<organism evidence="2 3">
    <name type="scientific">Teichococcus deserti</name>
    <dbReference type="NCBI Taxonomy" id="1817963"/>
    <lineage>
        <taxon>Bacteria</taxon>
        <taxon>Pseudomonadati</taxon>
        <taxon>Pseudomonadota</taxon>
        <taxon>Alphaproteobacteria</taxon>
        <taxon>Acetobacterales</taxon>
        <taxon>Roseomonadaceae</taxon>
        <taxon>Roseomonas</taxon>
    </lineage>
</organism>
<dbReference type="Proteomes" id="UP000188879">
    <property type="component" value="Unassembled WGS sequence"/>
</dbReference>
<proteinExistence type="predicted"/>
<dbReference type="RefSeq" id="WP_076959762.1">
    <property type="nucleotide sequence ID" value="NZ_MLCO01000281.1"/>
</dbReference>
<keyword evidence="1" id="KW-0812">Transmembrane</keyword>
<name>A0A1V2GVZ6_9PROT</name>
<keyword evidence="3" id="KW-1185">Reference proteome</keyword>